<evidence type="ECO:0000313" key="3">
    <source>
        <dbReference type="EMBL" id="GAA6132537.1"/>
    </source>
</evidence>
<feature type="compositionally biased region" description="Polar residues" evidence="1">
    <location>
        <begin position="59"/>
        <end position="70"/>
    </location>
</feature>
<dbReference type="Gene3D" id="2.60.40.10">
    <property type="entry name" value="Immunoglobulins"/>
    <property type="match status" value="1"/>
</dbReference>
<organism evidence="3 4">
    <name type="scientific">Halopseudomonas sabulinigri</name>
    <dbReference type="NCBI Taxonomy" id="472181"/>
    <lineage>
        <taxon>Bacteria</taxon>
        <taxon>Pseudomonadati</taxon>
        <taxon>Pseudomonadota</taxon>
        <taxon>Gammaproteobacteria</taxon>
        <taxon>Pseudomonadales</taxon>
        <taxon>Pseudomonadaceae</taxon>
        <taxon>Halopseudomonas</taxon>
    </lineage>
</organism>
<dbReference type="InterPro" id="IPR025392">
    <property type="entry name" value="DUF4124"/>
</dbReference>
<proteinExistence type="predicted"/>
<dbReference type="InterPro" id="IPR013783">
    <property type="entry name" value="Ig-like_fold"/>
</dbReference>
<feature type="compositionally biased region" description="Low complexity" evidence="1">
    <location>
        <begin position="95"/>
        <end position="108"/>
    </location>
</feature>
<dbReference type="EMBL" id="BAABWD010000003">
    <property type="protein sequence ID" value="GAA6132537.1"/>
    <property type="molecule type" value="Genomic_DNA"/>
</dbReference>
<feature type="region of interest" description="Disordered" evidence="1">
    <location>
        <begin position="59"/>
        <end position="109"/>
    </location>
</feature>
<comment type="caution">
    <text evidence="3">The sequence shown here is derived from an EMBL/GenBank/DDBJ whole genome shotgun (WGS) entry which is preliminary data.</text>
</comment>
<keyword evidence="4" id="KW-1185">Reference proteome</keyword>
<evidence type="ECO:0000313" key="4">
    <source>
        <dbReference type="Proteomes" id="UP001486808"/>
    </source>
</evidence>
<reference evidence="3 4" key="1">
    <citation type="submission" date="2024-04" db="EMBL/GenBank/DDBJ databases">
        <title>Draft genome sequence of Halopseudomonas sabulinigri NBRC 116187.</title>
        <authorList>
            <person name="Miyakawa T."/>
            <person name="Kusuya Y."/>
            <person name="Miura T."/>
        </authorList>
    </citation>
    <scope>NUCLEOTIDE SEQUENCE [LARGE SCALE GENOMIC DNA]</scope>
    <source>
        <strain evidence="3 4">4NH20-0042</strain>
    </source>
</reference>
<feature type="compositionally biased region" description="Low complexity" evidence="1">
    <location>
        <begin position="217"/>
        <end position="230"/>
    </location>
</feature>
<evidence type="ECO:0000256" key="1">
    <source>
        <dbReference type="SAM" id="MobiDB-lite"/>
    </source>
</evidence>
<feature type="domain" description="DUF4124" evidence="2">
    <location>
        <begin position="38"/>
        <end position="89"/>
    </location>
</feature>
<feature type="region of interest" description="Disordered" evidence="1">
    <location>
        <begin position="206"/>
        <end position="243"/>
    </location>
</feature>
<protein>
    <recommendedName>
        <fullName evidence="2">DUF4124 domain-containing protein</fullName>
    </recommendedName>
</protein>
<gene>
    <name evidence="3" type="ORF">NBRC116187_28970</name>
</gene>
<feature type="compositionally biased region" description="Pro residues" evidence="1">
    <location>
        <begin position="231"/>
        <end position="243"/>
    </location>
</feature>
<sequence>MAGGLLSGYKEYCKDGRWPLGEKTMLKKSGIALSLLLLSGISVSAAASDVYTWTDEQGNRIYSDQPNPKSTKVEVGPTNSIEPPKPIPAFESRNNDNSNASTSAASSAGYRSLTITSPANDTAVRANDGNITLTVSIDPPLRAGSLLRAQVDGNLNEQAIPGSGQPTATLTLPNLDRGSHEVSAVIMDTKGQVLLSSEPVTIHVQRTSLNQPGRVGNPNQAPMAPAAPTAPNVPKPPAKPGSN</sequence>
<dbReference type="Proteomes" id="UP001486808">
    <property type="component" value="Unassembled WGS sequence"/>
</dbReference>
<evidence type="ECO:0000259" key="2">
    <source>
        <dbReference type="Pfam" id="PF13511"/>
    </source>
</evidence>
<dbReference type="Pfam" id="PF13511">
    <property type="entry name" value="DUF4124"/>
    <property type="match status" value="1"/>
</dbReference>
<accession>A0ABP9ZSU8</accession>
<name>A0ABP9ZSU8_9GAMM</name>